<gene>
    <name evidence="3" type="ORF">SAMN04487987_107149</name>
</gene>
<feature type="transmembrane region" description="Helical" evidence="1">
    <location>
        <begin position="86"/>
        <end position="107"/>
    </location>
</feature>
<feature type="transmembrane region" description="Helical" evidence="1">
    <location>
        <begin position="259"/>
        <end position="280"/>
    </location>
</feature>
<evidence type="ECO:0000259" key="2">
    <source>
        <dbReference type="Pfam" id="PF07786"/>
    </source>
</evidence>
<reference evidence="4" key="1">
    <citation type="submission" date="2016-10" db="EMBL/GenBank/DDBJ databases">
        <authorList>
            <person name="Varghese N."/>
            <person name="Submissions S."/>
        </authorList>
    </citation>
    <scope>NUCLEOTIDE SEQUENCE [LARGE SCALE GENOMIC DNA]</scope>
    <source>
        <strain evidence="4">DSM 25730</strain>
    </source>
</reference>
<feature type="transmembrane region" description="Helical" evidence="1">
    <location>
        <begin position="219"/>
        <end position="239"/>
    </location>
</feature>
<name>A0A1I1QTS9_9FLAO</name>
<dbReference type="Proteomes" id="UP000199439">
    <property type="component" value="Unassembled WGS sequence"/>
</dbReference>
<evidence type="ECO:0000313" key="4">
    <source>
        <dbReference type="Proteomes" id="UP000199439"/>
    </source>
</evidence>
<feature type="transmembrane region" description="Helical" evidence="1">
    <location>
        <begin position="183"/>
        <end position="207"/>
    </location>
</feature>
<feature type="transmembrane region" description="Helical" evidence="1">
    <location>
        <begin position="292"/>
        <end position="312"/>
    </location>
</feature>
<feature type="transmembrane region" description="Helical" evidence="1">
    <location>
        <begin position="141"/>
        <end position="163"/>
    </location>
</feature>
<organism evidence="3 4">
    <name type="scientific">Algibacter pectinivorans</name>
    <dbReference type="NCBI Taxonomy" id="870482"/>
    <lineage>
        <taxon>Bacteria</taxon>
        <taxon>Pseudomonadati</taxon>
        <taxon>Bacteroidota</taxon>
        <taxon>Flavobacteriia</taxon>
        <taxon>Flavobacteriales</taxon>
        <taxon>Flavobacteriaceae</taxon>
        <taxon>Algibacter</taxon>
    </lineage>
</organism>
<keyword evidence="4" id="KW-1185">Reference proteome</keyword>
<keyword evidence="1" id="KW-0472">Membrane</keyword>
<feature type="domain" description="Heparan-alpha-glucosaminide N-acetyltransferase catalytic" evidence="2">
    <location>
        <begin position="6"/>
        <end position="219"/>
    </location>
</feature>
<dbReference type="EMBL" id="FOMI01000007">
    <property type="protein sequence ID" value="SFD25397.1"/>
    <property type="molecule type" value="Genomic_DNA"/>
</dbReference>
<feature type="transmembrane region" description="Helical" evidence="1">
    <location>
        <begin position="52"/>
        <end position="74"/>
    </location>
</feature>
<proteinExistence type="predicted"/>
<evidence type="ECO:0000313" key="3">
    <source>
        <dbReference type="EMBL" id="SFD25397.1"/>
    </source>
</evidence>
<evidence type="ECO:0000256" key="1">
    <source>
        <dbReference type="SAM" id="Phobius"/>
    </source>
</evidence>
<feature type="transmembrane region" description="Helical" evidence="1">
    <location>
        <begin position="113"/>
        <end position="134"/>
    </location>
</feature>
<accession>A0A1I1QTS9</accession>
<sequence>MAQTNRLYFIDAVRAFAILMMLQGHFIDTLLAPAYRDESNAIYNIWSYFRGITAPTFFTISGLVFAYLLLRAYAKGNDKPRIKKGLFRGLLLVALGYSLRINIFNWFNGYFSSYFLVIDVLQCIGLSLILLVGLHCLFRKYSYLFSVVLFAIGCICFITEPLYREITLNNVPIVFANYITKTNGSIFTILPWFGYSAFGACISTVFFRHAHREKFKISTVISLFVIGVFLIYFSSLFLTKLSHITSVPLFKMSAEYNYLFTRLGNVLILFGVFYALENYLKQSIIARIGEKTLSIYVIHFIILYGSYTGYGFKRFLSKTLEPETAGFGAILFMITVCVISFHYGKTNTFVYNLIRKTVDKLKNYHQGIS</sequence>
<feature type="transmembrane region" description="Helical" evidence="1">
    <location>
        <begin position="324"/>
        <end position="343"/>
    </location>
</feature>
<dbReference type="STRING" id="870482.SAMN04487987_107149"/>
<keyword evidence="1" id="KW-0812">Transmembrane</keyword>
<dbReference type="OrthoDB" id="1418407at2"/>
<dbReference type="AlphaFoldDB" id="A0A1I1QTS9"/>
<feature type="transmembrane region" description="Helical" evidence="1">
    <location>
        <begin position="12"/>
        <end position="32"/>
    </location>
</feature>
<dbReference type="RefSeq" id="WP_092852346.1">
    <property type="nucleotide sequence ID" value="NZ_FOMI01000007.1"/>
</dbReference>
<keyword evidence="1" id="KW-1133">Transmembrane helix</keyword>
<protein>
    <recommendedName>
        <fullName evidence="2">Heparan-alpha-glucosaminide N-acetyltransferase catalytic domain-containing protein</fullName>
    </recommendedName>
</protein>
<dbReference type="InterPro" id="IPR012429">
    <property type="entry name" value="HGSNAT_cat"/>
</dbReference>
<dbReference type="Pfam" id="PF07786">
    <property type="entry name" value="HGSNAT_cat"/>
    <property type="match status" value="1"/>
</dbReference>